<proteinExistence type="predicted"/>
<evidence type="ECO:0000259" key="6">
    <source>
        <dbReference type="PROSITE" id="PS50808"/>
    </source>
</evidence>
<dbReference type="GO" id="GO:0003677">
    <property type="term" value="F:DNA binding"/>
    <property type="evidence" value="ECO:0007669"/>
    <property type="project" value="InterPro"/>
</dbReference>
<dbReference type="Proteomes" id="UP000887561">
    <property type="component" value="Unplaced"/>
</dbReference>
<evidence type="ECO:0000313" key="7">
    <source>
        <dbReference type="Proteomes" id="UP000887561"/>
    </source>
</evidence>
<evidence type="ECO:0000256" key="4">
    <source>
        <dbReference type="PROSITE-ProRule" id="PRU00027"/>
    </source>
</evidence>
<reference evidence="8" key="1">
    <citation type="submission" date="2022-11" db="UniProtKB">
        <authorList>
            <consortium name="WormBaseParasite"/>
        </authorList>
    </citation>
    <scope>IDENTIFICATION</scope>
</reference>
<evidence type="ECO:0000256" key="1">
    <source>
        <dbReference type="ARBA" id="ARBA00022723"/>
    </source>
</evidence>
<keyword evidence="7" id="KW-1185">Reference proteome</keyword>
<evidence type="ECO:0000256" key="2">
    <source>
        <dbReference type="ARBA" id="ARBA00022771"/>
    </source>
</evidence>
<sequence>MNRGRFKLVRKRGRSEVWNLFGQVVDTLTNARLPYVACYACKVLYTDTGGGTGNMTRHRCSMGSSYRNSVRRSSSDTTVGNDSLSFNQSSSSFESVGVGGPFRHQSGESTTSIQPPPTSPQQELLTTQQEQNLRILAQQHQRKVAAAAAALILEQQQQQQREKQQQQAHFGLLSTISPEYDSAASAPSVGPTQGEIINYCGSTSSLTGQEDQLSNKKEELLTSSLSGHHFTSTDRQLFSQAVMNFCSQDLLKW</sequence>
<feature type="compositionally biased region" description="Low complexity" evidence="5">
    <location>
        <begin position="83"/>
        <end position="95"/>
    </location>
</feature>
<feature type="domain" description="BED-type" evidence="6">
    <location>
        <begin position="12"/>
        <end position="70"/>
    </location>
</feature>
<keyword evidence="1" id="KW-0479">Metal-binding</keyword>
<name>A0A915MW94_MELJA</name>
<dbReference type="WBParaSite" id="scaffold52260_cov305.g25371">
    <property type="protein sequence ID" value="scaffold52260_cov305.g25371"/>
    <property type="gene ID" value="scaffold52260_cov305.g25371"/>
</dbReference>
<accession>A0A915MW94</accession>
<dbReference type="PROSITE" id="PS50808">
    <property type="entry name" value="ZF_BED"/>
    <property type="match status" value="1"/>
</dbReference>
<dbReference type="InterPro" id="IPR003656">
    <property type="entry name" value="Znf_BED"/>
</dbReference>
<evidence type="ECO:0000256" key="5">
    <source>
        <dbReference type="SAM" id="MobiDB-lite"/>
    </source>
</evidence>
<dbReference type="GO" id="GO:0008270">
    <property type="term" value="F:zinc ion binding"/>
    <property type="evidence" value="ECO:0007669"/>
    <property type="project" value="UniProtKB-KW"/>
</dbReference>
<keyword evidence="2 4" id="KW-0863">Zinc-finger</keyword>
<evidence type="ECO:0000313" key="8">
    <source>
        <dbReference type="WBParaSite" id="scaffold52260_cov305.g25371"/>
    </source>
</evidence>
<feature type="region of interest" description="Disordered" evidence="5">
    <location>
        <begin position="52"/>
        <end position="125"/>
    </location>
</feature>
<organism evidence="7 8">
    <name type="scientific">Meloidogyne javanica</name>
    <name type="common">Root-knot nematode worm</name>
    <dbReference type="NCBI Taxonomy" id="6303"/>
    <lineage>
        <taxon>Eukaryota</taxon>
        <taxon>Metazoa</taxon>
        <taxon>Ecdysozoa</taxon>
        <taxon>Nematoda</taxon>
        <taxon>Chromadorea</taxon>
        <taxon>Rhabditida</taxon>
        <taxon>Tylenchina</taxon>
        <taxon>Tylenchomorpha</taxon>
        <taxon>Tylenchoidea</taxon>
        <taxon>Meloidogynidae</taxon>
        <taxon>Meloidogyninae</taxon>
        <taxon>Meloidogyne</taxon>
        <taxon>Meloidogyne incognita group</taxon>
    </lineage>
</organism>
<protein>
    <submittedName>
        <fullName evidence="8">BED-type domain-containing protein</fullName>
    </submittedName>
</protein>
<keyword evidence="3" id="KW-0862">Zinc</keyword>
<evidence type="ECO:0000256" key="3">
    <source>
        <dbReference type="ARBA" id="ARBA00022833"/>
    </source>
</evidence>
<dbReference type="AlphaFoldDB" id="A0A915MW94"/>